<dbReference type="GO" id="GO:0005886">
    <property type="term" value="C:plasma membrane"/>
    <property type="evidence" value="ECO:0007669"/>
    <property type="project" value="TreeGrafter"/>
</dbReference>
<feature type="compositionally biased region" description="Basic residues" evidence="8">
    <location>
        <begin position="60"/>
        <end position="70"/>
    </location>
</feature>
<feature type="region of interest" description="Disordered" evidence="8">
    <location>
        <begin position="52"/>
        <end position="83"/>
    </location>
</feature>
<comment type="caution">
    <text evidence="10">The sequence shown here is derived from an EMBL/GenBank/DDBJ whole genome shotgun (WGS) entry which is preliminary data.</text>
</comment>
<evidence type="ECO:0000313" key="10">
    <source>
        <dbReference type="EMBL" id="RST84784.1"/>
    </source>
</evidence>
<dbReference type="InterPro" id="IPR003959">
    <property type="entry name" value="ATPase_AAA_core"/>
</dbReference>
<dbReference type="InterPro" id="IPR003593">
    <property type="entry name" value="AAA+_ATPase"/>
</dbReference>
<dbReference type="Proteomes" id="UP000278398">
    <property type="component" value="Unassembled WGS sequence"/>
</dbReference>
<comment type="cofactor">
    <cofactor evidence="1">
        <name>Zn(2+)</name>
        <dbReference type="ChEBI" id="CHEBI:29105"/>
    </cofactor>
</comment>
<dbReference type="PANTHER" id="PTHR23076:SF97">
    <property type="entry name" value="ATP-DEPENDENT ZINC METALLOPROTEASE YME1L1"/>
    <property type="match status" value="1"/>
</dbReference>
<accession>A0A429YTW2</accession>
<feature type="region of interest" description="Disordered" evidence="8">
    <location>
        <begin position="1"/>
        <end position="24"/>
    </location>
</feature>
<comment type="similarity">
    <text evidence="2">In the C-terminal section; belongs to the peptidase M41 family.</text>
</comment>
<dbReference type="GO" id="GO:0030163">
    <property type="term" value="P:protein catabolic process"/>
    <property type="evidence" value="ECO:0007669"/>
    <property type="project" value="TreeGrafter"/>
</dbReference>
<proteinExistence type="inferred from homology"/>
<dbReference type="Pfam" id="PF01434">
    <property type="entry name" value="Peptidase_M41"/>
    <property type="match status" value="1"/>
</dbReference>
<dbReference type="OrthoDB" id="9809379at2"/>
<gene>
    <name evidence="10" type="ORF">EJC49_19020</name>
</gene>
<dbReference type="GO" id="GO:0006508">
    <property type="term" value="P:proteolysis"/>
    <property type="evidence" value="ECO:0007669"/>
    <property type="project" value="UniProtKB-KW"/>
</dbReference>
<dbReference type="GO" id="GO:0046872">
    <property type="term" value="F:metal ion binding"/>
    <property type="evidence" value="ECO:0007669"/>
    <property type="project" value="UniProtKB-KW"/>
</dbReference>
<protein>
    <submittedName>
        <fullName evidence="10">AAA family ATPase</fullName>
    </submittedName>
</protein>
<dbReference type="Gene3D" id="3.40.50.300">
    <property type="entry name" value="P-loop containing nucleotide triphosphate hydrolases"/>
    <property type="match status" value="1"/>
</dbReference>
<sequence length="741" mass="80598">MRLQDSTDRGLRRRDQHGHPVCPPQRLRKAFATFRPDGTPVPAAGGWRPCLQSGRGMACRPRHPRRRNPARRGSPMSRKRMTPQVRAKVSKTVGRFLAYCSIMSACRHDRRLRRGTALALVLILPDGADSDDFKEAAQIALNRPGRSRWDLRDESERVVMASDLWGGEARKLKPLDNAILREDRLIILARTPGEVPAGVRAAVDDVIMLQRPTVRHVTAAARLCLGKRIEAASAEEVADMPLSLVASMLRRGRPISASLDAMRKAQAAAQVRKPPLLDLASLHGLGKAGAWGQELAIDLKDWREGRINWTDVDRGVLVSGPPGTGKTTFARALASTCDAHLVLGSLARWQSRGHLGDLLKAMRAAFAEAREKAPSILFIDEIDAVGDRDKFSGDSAHYCTEVVAGLLECIDGAERNDGVVIVGACNQPERIDAALLRPGRLDRHVRMPLPDEPARVGILRWHLGEILEGADLTEIAQRTAGWSGAGLEQLVRDARRKARRERRAMILEDLIAPLPALQTVPPALLRRAAIHEAGHAVVAVVLGHPLDHVELRVGPTASNASGFLSLGRVRYREPTFQERTVQDLLDQICVYLGGTAAEEVLLEGRSASAGGAAGSDLHHATLAALRIEASYGLGQGLAYLSPDQDEELLTSLQTSFVLRDRVEALLAQQMKRTIAMVERHRAPIADVAECLLGGGPLVANEIMTIMPVTPDPVHDALGVGPSNVQSHDAESGGLRYDGTRR</sequence>
<dbReference type="SUPFAM" id="SSF140990">
    <property type="entry name" value="FtsH protease domain-like"/>
    <property type="match status" value="1"/>
</dbReference>
<dbReference type="Pfam" id="PF00004">
    <property type="entry name" value="AAA"/>
    <property type="match status" value="1"/>
</dbReference>
<evidence type="ECO:0000256" key="3">
    <source>
        <dbReference type="ARBA" id="ARBA00022670"/>
    </source>
</evidence>
<dbReference type="Gene3D" id="1.10.8.60">
    <property type="match status" value="1"/>
</dbReference>
<dbReference type="SMART" id="SM00382">
    <property type="entry name" value="AAA"/>
    <property type="match status" value="1"/>
</dbReference>
<dbReference type="SUPFAM" id="SSF52540">
    <property type="entry name" value="P-loop containing nucleoside triphosphate hydrolases"/>
    <property type="match status" value="1"/>
</dbReference>
<dbReference type="Gene3D" id="1.20.58.760">
    <property type="entry name" value="Peptidase M41"/>
    <property type="match status" value="1"/>
</dbReference>
<keyword evidence="6" id="KW-0862">Zinc</keyword>
<dbReference type="InterPro" id="IPR027417">
    <property type="entry name" value="P-loop_NTPase"/>
</dbReference>
<name>A0A429YTW2_9HYPH</name>
<feature type="domain" description="AAA+ ATPase" evidence="9">
    <location>
        <begin position="312"/>
        <end position="451"/>
    </location>
</feature>
<evidence type="ECO:0000259" key="9">
    <source>
        <dbReference type="SMART" id="SM00382"/>
    </source>
</evidence>
<evidence type="ECO:0000256" key="4">
    <source>
        <dbReference type="ARBA" id="ARBA00022723"/>
    </source>
</evidence>
<evidence type="ECO:0000313" key="11">
    <source>
        <dbReference type="Proteomes" id="UP000278398"/>
    </source>
</evidence>
<evidence type="ECO:0000256" key="5">
    <source>
        <dbReference type="ARBA" id="ARBA00022801"/>
    </source>
</evidence>
<keyword evidence="5" id="KW-0378">Hydrolase</keyword>
<dbReference type="GO" id="GO:0016887">
    <property type="term" value="F:ATP hydrolysis activity"/>
    <property type="evidence" value="ECO:0007669"/>
    <property type="project" value="InterPro"/>
</dbReference>
<keyword evidence="4" id="KW-0479">Metal-binding</keyword>
<evidence type="ECO:0000256" key="7">
    <source>
        <dbReference type="ARBA" id="ARBA00023049"/>
    </source>
</evidence>
<dbReference type="Pfam" id="PF17862">
    <property type="entry name" value="AAA_lid_3"/>
    <property type="match status" value="1"/>
</dbReference>
<feature type="region of interest" description="Disordered" evidence="8">
    <location>
        <begin position="718"/>
        <end position="741"/>
    </location>
</feature>
<keyword evidence="3" id="KW-0645">Protease</keyword>
<reference evidence="10 11" key="1">
    <citation type="submission" date="2018-12" db="EMBL/GenBank/DDBJ databases">
        <title>Mesorhizobium carbonis sp. nov., isolated from coal mine water.</title>
        <authorList>
            <person name="Xin W."/>
            <person name="Xu Z."/>
            <person name="Xiang F."/>
            <person name="Zhang J."/>
            <person name="Xi L."/>
            <person name="Liu J."/>
        </authorList>
    </citation>
    <scope>NUCLEOTIDE SEQUENCE [LARGE SCALE GENOMIC DNA]</scope>
    <source>
        <strain evidence="10 11">B2.3</strain>
    </source>
</reference>
<dbReference type="InterPro" id="IPR000642">
    <property type="entry name" value="Peptidase_M41"/>
</dbReference>
<evidence type="ECO:0000256" key="6">
    <source>
        <dbReference type="ARBA" id="ARBA00022833"/>
    </source>
</evidence>
<dbReference type="AlphaFoldDB" id="A0A429YTW2"/>
<keyword evidence="7" id="KW-0482">Metalloprotease</keyword>
<dbReference type="GO" id="GO:0004222">
    <property type="term" value="F:metalloendopeptidase activity"/>
    <property type="evidence" value="ECO:0007669"/>
    <property type="project" value="InterPro"/>
</dbReference>
<keyword evidence="11" id="KW-1185">Reference proteome</keyword>
<evidence type="ECO:0000256" key="1">
    <source>
        <dbReference type="ARBA" id="ARBA00001947"/>
    </source>
</evidence>
<dbReference type="GO" id="GO:0004176">
    <property type="term" value="F:ATP-dependent peptidase activity"/>
    <property type="evidence" value="ECO:0007669"/>
    <property type="project" value="InterPro"/>
</dbReference>
<organism evidence="10 11">
    <name type="scientific">Aquibium carbonis</name>
    <dbReference type="NCBI Taxonomy" id="2495581"/>
    <lineage>
        <taxon>Bacteria</taxon>
        <taxon>Pseudomonadati</taxon>
        <taxon>Pseudomonadota</taxon>
        <taxon>Alphaproteobacteria</taxon>
        <taxon>Hyphomicrobiales</taxon>
        <taxon>Phyllobacteriaceae</taxon>
        <taxon>Aquibium</taxon>
    </lineage>
</organism>
<dbReference type="InterPro" id="IPR041569">
    <property type="entry name" value="AAA_lid_3"/>
</dbReference>
<dbReference type="PANTHER" id="PTHR23076">
    <property type="entry name" value="METALLOPROTEASE M41 FTSH"/>
    <property type="match status" value="1"/>
</dbReference>
<feature type="compositionally biased region" description="Basic and acidic residues" evidence="8">
    <location>
        <begin position="1"/>
        <end position="10"/>
    </location>
</feature>
<dbReference type="CDD" id="cd19481">
    <property type="entry name" value="RecA-like_protease"/>
    <property type="match status" value="1"/>
</dbReference>
<dbReference type="RefSeq" id="WP_126701520.1">
    <property type="nucleotide sequence ID" value="NZ_RWKW01000075.1"/>
</dbReference>
<evidence type="ECO:0000256" key="2">
    <source>
        <dbReference type="ARBA" id="ARBA00010044"/>
    </source>
</evidence>
<dbReference type="InterPro" id="IPR037219">
    <property type="entry name" value="Peptidase_M41-like"/>
</dbReference>
<dbReference type="EMBL" id="RWKW01000075">
    <property type="protein sequence ID" value="RST84784.1"/>
    <property type="molecule type" value="Genomic_DNA"/>
</dbReference>
<evidence type="ECO:0000256" key="8">
    <source>
        <dbReference type="SAM" id="MobiDB-lite"/>
    </source>
</evidence>
<dbReference type="GO" id="GO:0005524">
    <property type="term" value="F:ATP binding"/>
    <property type="evidence" value="ECO:0007669"/>
    <property type="project" value="InterPro"/>
</dbReference>